<dbReference type="OrthoDB" id="361474at2"/>
<dbReference type="RefSeq" id="WP_002705880.1">
    <property type="nucleotide sequence ID" value="NZ_AGRW01000052.1"/>
</dbReference>
<evidence type="ECO:0000313" key="2">
    <source>
        <dbReference type="EMBL" id="EIC01126.1"/>
    </source>
</evidence>
<dbReference type="Proteomes" id="UP000003571">
    <property type="component" value="Unassembled WGS sequence"/>
</dbReference>
<dbReference type="PATRIC" id="fig|907348.3.peg.2380"/>
<evidence type="ECO:0000313" key="3">
    <source>
        <dbReference type="Proteomes" id="UP000003571"/>
    </source>
</evidence>
<reference evidence="2 3" key="1">
    <citation type="submission" date="2011-09" db="EMBL/GenBank/DDBJ databases">
        <title>The draft genome of Treponema saccharophilum DSM 2985.</title>
        <authorList>
            <consortium name="US DOE Joint Genome Institute (JGI-PGF)"/>
            <person name="Lucas S."/>
            <person name="Copeland A."/>
            <person name="Lapidus A."/>
            <person name="Glavina del Rio T."/>
            <person name="Dalin E."/>
            <person name="Tice H."/>
            <person name="Bruce D."/>
            <person name="Goodwin L."/>
            <person name="Pitluck S."/>
            <person name="Peters L."/>
            <person name="Kyrpides N."/>
            <person name="Mavromatis K."/>
            <person name="Ivanova N."/>
            <person name="Markowitz V."/>
            <person name="Cheng J.-F."/>
            <person name="Hugenholtz P."/>
            <person name="Woyke T."/>
            <person name="Wu D."/>
            <person name="Gronow S."/>
            <person name="Wellnitz S."/>
            <person name="Brambilla E."/>
            <person name="Klenk H.-P."/>
            <person name="Eisen J.A."/>
        </authorList>
    </citation>
    <scope>NUCLEOTIDE SEQUENCE [LARGE SCALE GENOMIC DNA]</scope>
    <source>
        <strain evidence="2 3">DSM 2985</strain>
    </source>
</reference>
<dbReference type="Gene3D" id="2.40.10.390">
    <property type="match status" value="1"/>
</dbReference>
<dbReference type="STRING" id="907348.TresaDRAFT_0951"/>
<dbReference type="Pfam" id="PF17295">
    <property type="entry name" value="DUF5348"/>
    <property type="match status" value="1"/>
</dbReference>
<keyword evidence="3" id="KW-1185">Reference proteome</keyword>
<accession>H7EN62</accession>
<name>H7EN62_9SPIR</name>
<sequence>MAKETITGQLTFDINSGKFWITEAEEGAPLTSLEFGDTFEVFCNGKWVETGIEITNDDEGNLLFKLKNTNFAGILDGLEVRQEIQKP</sequence>
<comment type="caution">
    <text evidence="2">The sequence shown here is derived from an EMBL/GenBank/DDBJ whole genome shotgun (WGS) entry which is preliminary data.</text>
</comment>
<dbReference type="InterPro" id="IPR035255">
    <property type="entry name" value="DUF5348"/>
</dbReference>
<dbReference type="eggNOG" id="ENOG5031CTR">
    <property type="taxonomic scope" value="Bacteria"/>
</dbReference>
<organism evidence="2 3">
    <name type="scientific">Treponema saccharophilum DSM 2985</name>
    <dbReference type="NCBI Taxonomy" id="907348"/>
    <lineage>
        <taxon>Bacteria</taxon>
        <taxon>Pseudomonadati</taxon>
        <taxon>Spirochaetota</taxon>
        <taxon>Spirochaetia</taxon>
        <taxon>Spirochaetales</taxon>
        <taxon>Treponemataceae</taxon>
        <taxon>Treponema</taxon>
    </lineage>
</organism>
<evidence type="ECO:0000259" key="1">
    <source>
        <dbReference type="Pfam" id="PF17295"/>
    </source>
</evidence>
<proteinExistence type="predicted"/>
<feature type="domain" description="DUF5348" evidence="1">
    <location>
        <begin position="8"/>
        <end position="81"/>
    </location>
</feature>
<protein>
    <recommendedName>
        <fullName evidence="1">DUF5348 domain-containing protein</fullName>
    </recommendedName>
</protein>
<gene>
    <name evidence="2" type="ORF">TresaDRAFT_0951</name>
</gene>
<dbReference type="EMBL" id="AGRW01000052">
    <property type="protein sequence ID" value="EIC01126.1"/>
    <property type="molecule type" value="Genomic_DNA"/>
</dbReference>
<dbReference type="AlphaFoldDB" id="H7EN62"/>